<evidence type="ECO:0008006" key="3">
    <source>
        <dbReference type="Google" id="ProtNLM"/>
    </source>
</evidence>
<organism evidence="1 2">
    <name type="scientific">Brassica cretica</name>
    <name type="common">Mustard</name>
    <dbReference type="NCBI Taxonomy" id="69181"/>
    <lineage>
        <taxon>Eukaryota</taxon>
        <taxon>Viridiplantae</taxon>
        <taxon>Streptophyta</taxon>
        <taxon>Embryophyta</taxon>
        <taxon>Tracheophyta</taxon>
        <taxon>Spermatophyta</taxon>
        <taxon>Magnoliopsida</taxon>
        <taxon>eudicotyledons</taxon>
        <taxon>Gunneridae</taxon>
        <taxon>Pentapetalae</taxon>
        <taxon>rosids</taxon>
        <taxon>malvids</taxon>
        <taxon>Brassicales</taxon>
        <taxon>Brassicaceae</taxon>
        <taxon>Brassiceae</taxon>
        <taxon>Brassica</taxon>
    </lineage>
</organism>
<proteinExistence type="predicted"/>
<evidence type="ECO:0000313" key="1">
    <source>
        <dbReference type="EMBL" id="KAF3546132.1"/>
    </source>
</evidence>
<keyword evidence="2" id="KW-1185">Reference proteome</keyword>
<gene>
    <name evidence="1" type="ORF">DY000_02009012</name>
</gene>
<sequence length="170" mass="19656">MTLFENFNYLLSLPINLEVPGEIARTFPWILLIIWKNRNLFLFEGKEFSAADTVAKVFEDSSHWFEAQNCRDEEWSKRNKMLGAAWVLRNSGGETVLHSRRAFGNVGAFLDAKFYSLMWATESMRSHHVEKVIFEVEFADLFGAVTKPKAWPAFRYQGTELRKALVGVQE</sequence>
<comment type="caution">
    <text evidence="1">The sequence shown here is derived from an EMBL/GenBank/DDBJ whole genome shotgun (WGS) entry which is preliminary data.</text>
</comment>
<evidence type="ECO:0000313" key="2">
    <source>
        <dbReference type="Proteomes" id="UP000266723"/>
    </source>
</evidence>
<name>A0ABQ7C3N8_BRACR</name>
<dbReference type="EMBL" id="QGKV02000832">
    <property type="protein sequence ID" value="KAF3546132.1"/>
    <property type="molecule type" value="Genomic_DNA"/>
</dbReference>
<protein>
    <recommendedName>
        <fullName evidence="3">RNase H type-1 domain-containing protein</fullName>
    </recommendedName>
</protein>
<accession>A0ABQ7C3N8</accession>
<reference evidence="1 2" key="1">
    <citation type="journal article" date="2020" name="BMC Genomics">
        <title>Intraspecific diversification of the crop wild relative Brassica cretica Lam. using demographic model selection.</title>
        <authorList>
            <person name="Kioukis A."/>
            <person name="Michalopoulou V.A."/>
            <person name="Briers L."/>
            <person name="Pirintsos S."/>
            <person name="Studholme D.J."/>
            <person name="Pavlidis P."/>
            <person name="Sarris P.F."/>
        </authorList>
    </citation>
    <scope>NUCLEOTIDE SEQUENCE [LARGE SCALE GENOMIC DNA]</scope>
    <source>
        <strain evidence="2">cv. PFS-1207/04</strain>
    </source>
</reference>
<dbReference type="Proteomes" id="UP000266723">
    <property type="component" value="Unassembled WGS sequence"/>
</dbReference>